<reference evidence="1 2" key="1">
    <citation type="journal article" date="2022" name="Front. Cell. Infect. Microbiol.">
        <title>The Genomes of Two Strains of Taenia crassiceps the Animal Model for the Study of Human Cysticercosis.</title>
        <authorList>
            <person name="Bobes R.J."/>
            <person name="Estrada K."/>
            <person name="Rios-Valencia D.G."/>
            <person name="Calderon-Gallegos A."/>
            <person name="de la Torre P."/>
            <person name="Carrero J.C."/>
            <person name="Sanchez-Flores A."/>
            <person name="Laclette J.P."/>
        </authorList>
    </citation>
    <scope>NUCLEOTIDE SEQUENCE [LARGE SCALE GENOMIC DNA]</scope>
    <source>
        <strain evidence="1">WFUcys</strain>
    </source>
</reference>
<gene>
    <name evidence="1" type="ORF">TcWFU_001765</name>
</gene>
<comment type="caution">
    <text evidence="1">The sequence shown here is derived from an EMBL/GenBank/DDBJ whole genome shotgun (WGS) entry which is preliminary data.</text>
</comment>
<accession>A0ABR4Q2R0</accession>
<protein>
    <submittedName>
        <fullName evidence="1">Uncharacterized protein</fullName>
    </submittedName>
</protein>
<keyword evidence="2" id="KW-1185">Reference proteome</keyword>
<dbReference type="Proteomes" id="UP001651158">
    <property type="component" value="Unassembled WGS sequence"/>
</dbReference>
<name>A0ABR4Q2R0_9CEST</name>
<evidence type="ECO:0000313" key="1">
    <source>
        <dbReference type="EMBL" id="KAL5103843.1"/>
    </source>
</evidence>
<evidence type="ECO:0000313" key="2">
    <source>
        <dbReference type="Proteomes" id="UP001651158"/>
    </source>
</evidence>
<dbReference type="EMBL" id="JAKROA010000015">
    <property type="protein sequence ID" value="KAL5103843.1"/>
    <property type="molecule type" value="Genomic_DNA"/>
</dbReference>
<sequence>MRRHFTAPPWGRPQVMPPPLAAPYPRLASVNGDGNSAKTMLPASFSFIVCTICLVKASLNATPVTGLHFKLPTALYKDIYLCDVGAAFTSSVGRLLCEQDSFPL</sequence>
<proteinExistence type="predicted"/>
<organism evidence="1 2">
    <name type="scientific">Taenia crassiceps</name>
    <dbReference type="NCBI Taxonomy" id="6207"/>
    <lineage>
        <taxon>Eukaryota</taxon>
        <taxon>Metazoa</taxon>
        <taxon>Spiralia</taxon>
        <taxon>Lophotrochozoa</taxon>
        <taxon>Platyhelminthes</taxon>
        <taxon>Cestoda</taxon>
        <taxon>Eucestoda</taxon>
        <taxon>Cyclophyllidea</taxon>
        <taxon>Taeniidae</taxon>
        <taxon>Taenia</taxon>
    </lineage>
</organism>